<feature type="transmembrane region" description="Helical" evidence="8">
    <location>
        <begin position="140"/>
        <end position="158"/>
    </location>
</feature>
<organism evidence="10 11">
    <name type="scientific">Reyranella aquatilis</name>
    <dbReference type="NCBI Taxonomy" id="2035356"/>
    <lineage>
        <taxon>Bacteria</taxon>
        <taxon>Pseudomonadati</taxon>
        <taxon>Pseudomonadota</taxon>
        <taxon>Alphaproteobacteria</taxon>
        <taxon>Hyphomicrobiales</taxon>
        <taxon>Reyranellaceae</taxon>
        <taxon>Reyranella</taxon>
    </lineage>
</organism>
<dbReference type="RefSeq" id="WP_230549925.1">
    <property type="nucleotide sequence ID" value="NZ_JAJISD010000002.1"/>
</dbReference>
<comment type="caution">
    <text evidence="10">The sequence shown here is derived from an EMBL/GenBank/DDBJ whole genome shotgun (WGS) entry which is preliminary data.</text>
</comment>
<keyword evidence="7 8" id="KW-0472">Membrane</keyword>
<evidence type="ECO:0000256" key="2">
    <source>
        <dbReference type="ARBA" id="ARBA00022448"/>
    </source>
</evidence>
<sequence>MSDRPTSRLLQGMRLAAYGAAYFFAAGAFMSYWPVWLRDRGVSDTEIGTLFMSRQIVTVIATLSVGWIAHRLGGPRGVIVALGIGAIVMMGAYQFSYSFLAIFVVTMIWGFLWSPPMPLYDGVLVTETKKHGLDYARVRMWSSVAFIFGTFIAGIAVDRYGPPWVLYVGMASIVLLAPLALLLPAAAPRAAAAASEPGHAPFRVADLLRQPAFLLFLLACGLCQASHSVLYSFGTLTWRGAGIDDVTISALWAESVAIEIVLMLFGGWLLGRLGVCGLIALGLAAGLVRWTAMAFTTELWALILLQALHSCTFAACHLGAMAFLQRALPAHGAAIGQSLYYALGTGATQAFVYQFSGLLNSEYGQRAFLGMTVVSAIGMCAVIVLARTWNGGLLVGHTQVPLPR</sequence>
<feature type="transmembrane region" description="Helical" evidence="8">
    <location>
        <begin position="246"/>
        <end position="266"/>
    </location>
</feature>
<dbReference type="Proteomes" id="UP001198862">
    <property type="component" value="Unassembled WGS sequence"/>
</dbReference>
<gene>
    <name evidence="10" type="ORF">LJ725_07055</name>
</gene>
<evidence type="ECO:0000256" key="8">
    <source>
        <dbReference type="SAM" id="Phobius"/>
    </source>
</evidence>
<dbReference type="PIRSF" id="PIRSF004925">
    <property type="entry name" value="HcaT"/>
    <property type="match status" value="1"/>
</dbReference>
<evidence type="ECO:0000256" key="1">
    <source>
        <dbReference type="ARBA" id="ARBA00004429"/>
    </source>
</evidence>
<evidence type="ECO:0000259" key="9">
    <source>
        <dbReference type="Pfam" id="PF12832"/>
    </source>
</evidence>
<keyword evidence="6 8" id="KW-1133">Transmembrane helix</keyword>
<dbReference type="PANTHER" id="PTHR23522">
    <property type="entry name" value="BLL5896 PROTEIN"/>
    <property type="match status" value="1"/>
</dbReference>
<feature type="transmembrane region" description="Helical" evidence="8">
    <location>
        <begin position="99"/>
        <end position="120"/>
    </location>
</feature>
<feature type="transmembrane region" description="Helical" evidence="8">
    <location>
        <begin position="47"/>
        <end position="69"/>
    </location>
</feature>
<evidence type="ECO:0000313" key="10">
    <source>
        <dbReference type="EMBL" id="MCC8428715.1"/>
    </source>
</evidence>
<evidence type="ECO:0000256" key="4">
    <source>
        <dbReference type="ARBA" id="ARBA00022519"/>
    </source>
</evidence>
<feature type="transmembrane region" description="Helical" evidence="8">
    <location>
        <begin position="335"/>
        <end position="355"/>
    </location>
</feature>
<dbReference type="InterPro" id="IPR036259">
    <property type="entry name" value="MFS_trans_sf"/>
</dbReference>
<name>A0ABS8KRK9_9HYPH</name>
<comment type="subcellular location">
    <subcellularLocation>
        <location evidence="1">Cell inner membrane</location>
        <topology evidence="1">Multi-pass membrane protein</topology>
    </subcellularLocation>
</comment>
<feature type="transmembrane region" description="Helical" evidence="8">
    <location>
        <begin position="273"/>
        <end position="293"/>
    </location>
</feature>
<feature type="transmembrane region" description="Helical" evidence="8">
    <location>
        <begin position="212"/>
        <end position="234"/>
    </location>
</feature>
<feature type="transmembrane region" description="Helical" evidence="8">
    <location>
        <begin position="12"/>
        <end position="35"/>
    </location>
</feature>
<evidence type="ECO:0000256" key="7">
    <source>
        <dbReference type="ARBA" id="ARBA00023136"/>
    </source>
</evidence>
<dbReference type="InterPro" id="IPR026032">
    <property type="entry name" value="HcaT-like"/>
</dbReference>
<dbReference type="EMBL" id="JAJISD010000002">
    <property type="protein sequence ID" value="MCC8428715.1"/>
    <property type="molecule type" value="Genomic_DNA"/>
</dbReference>
<proteinExistence type="predicted"/>
<protein>
    <submittedName>
        <fullName evidence="10">MFS transporter</fullName>
    </submittedName>
</protein>
<dbReference type="PANTHER" id="PTHR23522:SF10">
    <property type="entry name" value="3-PHENYLPROPIONIC ACID TRANSPORTER-RELATED"/>
    <property type="match status" value="1"/>
</dbReference>
<evidence type="ECO:0000256" key="3">
    <source>
        <dbReference type="ARBA" id="ARBA00022475"/>
    </source>
</evidence>
<dbReference type="InterPro" id="IPR024989">
    <property type="entry name" value="MFS_assoc_dom"/>
</dbReference>
<dbReference type="Gene3D" id="1.20.1250.20">
    <property type="entry name" value="MFS general substrate transporter like domains"/>
    <property type="match status" value="2"/>
</dbReference>
<feature type="transmembrane region" description="Helical" evidence="8">
    <location>
        <begin position="164"/>
        <end position="183"/>
    </location>
</feature>
<feature type="transmembrane region" description="Helical" evidence="8">
    <location>
        <begin position="367"/>
        <end position="386"/>
    </location>
</feature>
<keyword evidence="5 8" id="KW-0812">Transmembrane</keyword>
<keyword evidence="4" id="KW-0997">Cell inner membrane</keyword>
<keyword evidence="11" id="KW-1185">Reference proteome</keyword>
<evidence type="ECO:0000256" key="6">
    <source>
        <dbReference type="ARBA" id="ARBA00022989"/>
    </source>
</evidence>
<evidence type="ECO:0000256" key="5">
    <source>
        <dbReference type="ARBA" id="ARBA00022692"/>
    </source>
</evidence>
<feature type="transmembrane region" description="Helical" evidence="8">
    <location>
        <begin position="76"/>
        <end position="93"/>
    </location>
</feature>
<dbReference type="NCBIfam" id="NF037955">
    <property type="entry name" value="mfs"/>
    <property type="match status" value="1"/>
</dbReference>
<evidence type="ECO:0000313" key="11">
    <source>
        <dbReference type="Proteomes" id="UP001198862"/>
    </source>
</evidence>
<feature type="transmembrane region" description="Helical" evidence="8">
    <location>
        <begin position="299"/>
        <end position="323"/>
    </location>
</feature>
<reference evidence="10 11" key="1">
    <citation type="submission" date="2021-11" db="EMBL/GenBank/DDBJ databases">
        <authorList>
            <person name="Lee D.-H."/>
            <person name="Kim S.-B."/>
        </authorList>
    </citation>
    <scope>NUCLEOTIDE SEQUENCE [LARGE SCALE GENOMIC DNA]</scope>
    <source>
        <strain evidence="10 11">KCTC 52223</strain>
    </source>
</reference>
<keyword evidence="3" id="KW-1003">Cell membrane</keyword>
<dbReference type="SUPFAM" id="SSF103473">
    <property type="entry name" value="MFS general substrate transporter"/>
    <property type="match status" value="1"/>
</dbReference>
<accession>A0ABS8KRK9</accession>
<keyword evidence="2" id="KW-0813">Transport</keyword>
<feature type="domain" description="Major facilitator superfamily associated" evidence="9">
    <location>
        <begin position="22"/>
        <end position="364"/>
    </location>
</feature>
<dbReference type="Pfam" id="PF12832">
    <property type="entry name" value="MFS_1_like"/>
    <property type="match status" value="1"/>
</dbReference>